<comment type="pathway">
    <text evidence="9">Cofactor biosynthesis; (R)-pantothenate biosynthesis; beta-alanine from L-aspartate: step 1/1.</text>
</comment>
<gene>
    <name evidence="9" type="primary">panD</name>
    <name evidence="14" type="ORF">KKC1_13690</name>
</gene>
<evidence type="ECO:0000256" key="6">
    <source>
        <dbReference type="ARBA" id="ARBA00023239"/>
    </source>
</evidence>
<keyword evidence="8 9" id="KW-0670">Pyruvate</keyword>
<evidence type="ECO:0000256" key="2">
    <source>
        <dbReference type="ARBA" id="ARBA00022655"/>
    </source>
</evidence>
<feature type="binding site" evidence="9 11">
    <location>
        <position position="57"/>
    </location>
    <ligand>
        <name>substrate</name>
    </ligand>
</feature>
<dbReference type="Proteomes" id="UP000197032">
    <property type="component" value="Unassembled WGS sequence"/>
</dbReference>
<evidence type="ECO:0000256" key="8">
    <source>
        <dbReference type="ARBA" id="ARBA00023317"/>
    </source>
</evidence>
<dbReference type="EC" id="4.1.1.11" evidence="9"/>
<keyword evidence="15" id="KW-1185">Reference proteome</keyword>
<dbReference type="GO" id="GO:0006523">
    <property type="term" value="P:alanine biosynthetic process"/>
    <property type="evidence" value="ECO:0007669"/>
    <property type="project" value="InterPro"/>
</dbReference>
<dbReference type="CDD" id="cd06919">
    <property type="entry name" value="Asp_decarbox"/>
    <property type="match status" value="1"/>
</dbReference>
<keyword evidence="6 9" id="KW-0456">Lyase</keyword>
<feature type="active site" description="Proton donor" evidence="9 10">
    <location>
        <position position="58"/>
    </location>
</feature>
<dbReference type="InterPro" id="IPR009010">
    <property type="entry name" value="Asp_de-COase-like_dom_sf"/>
</dbReference>
<organism evidence="14 15">
    <name type="scientific">Calderihabitans maritimus</name>
    <dbReference type="NCBI Taxonomy" id="1246530"/>
    <lineage>
        <taxon>Bacteria</taxon>
        <taxon>Bacillati</taxon>
        <taxon>Bacillota</taxon>
        <taxon>Clostridia</taxon>
        <taxon>Neomoorellales</taxon>
        <taxon>Calderihabitantaceae</taxon>
        <taxon>Calderihabitans</taxon>
    </lineage>
</organism>
<evidence type="ECO:0000313" key="14">
    <source>
        <dbReference type="EMBL" id="GAW92211.1"/>
    </source>
</evidence>
<evidence type="ECO:0000256" key="12">
    <source>
        <dbReference type="PIRSR" id="PIRSR006246-3"/>
    </source>
</evidence>
<dbReference type="HAMAP" id="MF_00446">
    <property type="entry name" value="PanD"/>
    <property type="match status" value="1"/>
</dbReference>
<dbReference type="RefSeq" id="WP_088553616.1">
    <property type="nucleotide sequence ID" value="NZ_BDGJ01000063.1"/>
</dbReference>
<evidence type="ECO:0000256" key="4">
    <source>
        <dbReference type="ARBA" id="ARBA00022813"/>
    </source>
</evidence>
<feature type="modified residue" description="Pyruvic acid (Ser)" evidence="9 12">
    <location>
        <position position="25"/>
    </location>
</feature>
<evidence type="ECO:0000256" key="5">
    <source>
        <dbReference type="ARBA" id="ARBA00023145"/>
    </source>
</evidence>
<dbReference type="GO" id="GO:0005829">
    <property type="term" value="C:cytosol"/>
    <property type="evidence" value="ECO:0007669"/>
    <property type="project" value="TreeGrafter"/>
</dbReference>
<proteinExistence type="inferred from homology"/>
<feature type="binding site" evidence="9 11">
    <location>
        <begin position="73"/>
        <end position="75"/>
    </location>
    <ligand>
        <name>substrate</name>
    </ligand>
</feature>
<keyword evidence="2 9" id="KW-0566">Pantothenate biosynthesis</keyword>
<protein>
    <recommendedName>
        <fullName evidence="9">Aspartate 1-decarboxylase</fullName>
        <ecNumber evidence="9">4.1.1.11</ecNumber>
    </recommendedName>
    <alternativeName>
        <fullName evidence="9">Aspartate alpha-decarboxylase</fullName>
    </alternativeName>
    <component>
        <recommendedName>
            <fullName evidence="9">Aspartate 1-decarboxylase beta chain</fullName>
        </recommendedName>
    </component>
    <component>
        <recommendedName>
            <fullName evidence="9">Aspartate 1-decarboxylase alpha chain</fullName>
        </recommendedName>
    </component>
</protein>
<keyword evidence="5 9" id="KW-0865">Zymogen</keyword>
<evidence type="ECO:0000256" key="11">
    <source>
        <dbReference type="PIRSR" id="PIRSR006246-2"/>
    </source>
</evidence>
<sequence length="129" mass="14333">MFRNMMKSKIHRARVTGADLNYVGSITIDRALMEAADILPNEKVQIVNNNNGARFETYAIPGEANSGVICLNGAAARLVQPGDVVIIISYALIEEKELSQFQSKVVLLDENNKIQKILKEEFPETVVKE</sequence>
<comment type="subcellular location">
    <subcellularLocation>
        <location evidence="9">Cytoplasm</location>
    </subcellularLocation>
</comment>
<dbReference type="SUPFAM" id="SSF50692">
    <property type="entry name" value="ADC-like"/>
    <property type="match status" value="1"/>
</dbReference>
<evidence type="ECO:0000256" key="7">
    <source>
        <dbReference type="ARBA" id="ARBA00023270"/>
    </source>
</evidence>
<keyword evidence="3 9" id="KW-0210">Decarboxylase</keyword>
<dbReference type="OrthoDB" id="9803983at2"/>
<accession>A0A1Z5HSA7</accession>
<dbReference type="InterPro" id="IPR003190">
    <property type="entry name" value="Asp_decarbox"/>
</dbReference>
<feature type="chain" id="PRO_5013995641" description="Aspartate 1-decarboxylase beta chain" evidence="9 13">
    <location>
        <begin position="1"/>
        <end position="24"/>
    </location>
</feature>
<evidence type="ECO:0000256" key="13">
    <source>
        <dbReference type="PIRSR" id="PIRSR006246-5"/>
    </source>
</evidence>
<reference evidence="15" key="1">
    <citation type="journal article" date="2017" name="Appl. Environ. Microbiol.">
        <title>Genomic analysis of Calderihabitans maritimus KKC1, a thermophilic hydrogenogenic carboxydotrophic bacterium isolated from marine sediment.</title>
        <authorList>
            <person name="Omae K."/>
            <person name="Yoneda Y."/>
            <person name="Fukuyama Y."/>
            <person name="Yoshida T."/>
            <person name="Sako Y."/>
        </authorList>
    </citation>
    <scope>NUCLEOTIDE SEQUENCE [LARGE SCALE GENOMIC DNA]</scope>
    <source>
        <strain evidence="15">KKC1</strain>
    </source>
</reference>
<comment type="function">
    <text evidence="9">Catalyzes the pyruvoyl-dependent decarboxylation of aspartate to produce beta-alanine.</text>
</comment>
<comment type="caution">
    <text evidence="14">The sequence shown here is derived from an EMBL/GenBank/DDBJ whole genome shotgun (WGS) entry which is preliminary data.</text>
</comment>
<name>A0A1Z5HSA7_9FIRM</name>
<dbReference type="GO" id="GO:0015940">
    <property type="term" value="P:pantothenate biosynthetic process"/>
    <property type="evidence" value="ECO:0007669"/>
    <property type="project" value="UniProtKB-UniRule"/>
</dbReference>
<evidence type="ECO:0000256" key="9">
    <source>
        <dbReference type="HAMAP-Rule" id="MF_00446"/>
    </source>
</evidence>
<dbReference type="PIRSF" id="PIRSF006246">
    <property type="entry name" value="Asp_decarbox"/>
    <property type="match status" value="1"/>
</dbReference>
<dbReference type="EMBL" id="BDGJ01000063">
    <property type="protein sequence ID" value="GAW92211.1"/>
    <property type="molecule type" value="Genomic_DNA"/>
</dbReference>
<dbReference type="AlphaFoldDB" id="A0A1Z5HSA7"/>
<evidence type="ECO:0000256" key="1">
    <source>
        <dbReference type="ARBA" id="ARBA00022490"/>
    </source>
</evidence>
<comment type="subunit">
    <text evidence="9">Heterooctamer of four alpha and four beta subunits.</text>
</comment>
<keyword evidence="7 9" id="KW-0704">Schiff base</keyword>
<evidence type="ECO:0000256" key="3">
    <source>
        <dbReference type="ARBA" id="ARBA00022793"/>
    </source>
</evidence>
<comment type="catalytic activity">
    <reaction evidence="9">
        <text>L-aspartate + H(+) = beta-alanine + CO2</text>
        <dbReference type="Rhea" id="RHEA:19497"/>
        <dbReference type="ChEBI" id="CHEBI:15378"/>
        <dbReference type="ChEBI" id="CHEBI:16526"/>
        <dbReference type="ChEBI" id="CHEBI:29991"/>
        <dbReference type="ChEBI" id="CHEBI:57966"/>
        <dbReference type="EC" id="4.1.1.11"/>
    </reaction>
</comment>
<dbReference type="PANTHER" id="PTHR21012:SF0">
    <property type="entry name" value="ASPARTATE 1-DECARBOXYLASE"/>
    <property type="match status" value="1"/>
</dbReference>
<keyword evidence="1 9" id="KW-0963">Cytoplasm</keyword>
<dbReference type="UniPathway" id="UPA00028">
    <property type="reaction ID" value="UER00002"/>
</dbReference>
<evidence type="ECO:0000313" key="15">
    <source>
        <dbReference type="Proteomes" id="UP000197032"/>
    </source>
</evidence>
<feature type="active site" description="Schiff-base intermediate with substrate; via pyruvic acid" evidence="9 10">
    <location>
        <position position="25"/>
    </location>
</feature>
<dbReference type="PANTHER" id="PTHR21012">
    <property type="entry name" value="ASPARTATE 1-DECARBOXYLASE"/>
    <property type="match status" value="1"/>
</dbReference>
<keyword evidence="4 9" id="KW-0068">Autocatalytic cleavage</keyword>
<comment type="similarity">
    <text evidence="9">Belongs to the PanD family.</text>
</comment>
<comment type="PTM">
    <text evidence="9 12">Is synthesized initially as an inactive proenzyme, which is activated by self-cleavage at a specific serine bond to produce a beta-subunit with a hydroxyl group at its C-terminus and an alpha-subunit with a pyruvoyl group at its N-terminus.</text>
</comment>
<dbReference type="Pfam" id="PF02261">
    <property type="entry name" value="Asp_decarbox"/>
    <property type="match status" value="1"/>
</dbReference>
<dbReference type="Gene3D" id="2.40.40.20">
    <property type="match status" value="1"/>
</dbReference>
<dbReference type="NCBIfam" id="TIGR00223">
    <property type="entry name" value="panD"/>
    <property type="match status" value="1"/>
</dbReference>
<feature type="chain" id="PRO_5013995643" description="Aspartate 1-decarboxylase alpha chain" evidence="9 13">
    <location>
        <begin position="25"/>
        <end position="129"/>
    </location>
</feature>
<dbReference type="GO" id="GO:0004068">
    <property type="term" value="F:aspartate 1-decarboxylase activity"/>
    <property type="evidence" value="ECO:0007669"/>
    <property type="project" value="UniProtKB-UniRule"/>
</dbReference>
<evidence type="ECO:0000256" key="10">
    <source>
        <dbReference type="PIRSR" id="PIRSR006246-1"/>
    </source>
</evidence>
<comment type="cofactor">
    <cofactor evidence="9 10">
        <name>pyruvate</name>
        <dbReference type="ChEBI" id="CHEBI:15361"/>
    </cofactor>
    <text evidence="9 10">Binds 1 pyruvoyl group covalently per subunit.</text>
</comment>